<name>A0A915JS23_ROMCU</name>
<dbReference type="WBParaSite" id="nRc.2.0.1.t28903-RA">
    <property type="protein sequence ID" value="nRc.2.0.1.t28903-RA"/>
    <property type="gene ID" value="nRc.2.0.1.g28903"/>
</dbReference>
<sequence>MGRQPQGQNLQKRSPPRHPLWGRILASNNQTRASPRDMEMRMLRWCLGLTSFDHASKGDVRGRMRVANIAERMREARLQWCGHVVRSDENTVAQQYDDHEDDQKRWMDRIVGDMQIANVTPDDACNQTK</sequence>
<reference evidence="3" key="1">
    <citation type="submission" date="2022-11" db="UniProtKB">
        <authorList>
            <consortium name="WormBaseParasite"/>
        </authorList>
    </citation>
    <scope>IDENTIFICATION</scope>
</reference>
<feature type="region of interest" description="Disordered" evidence="1">
    <location>
        <begin position="1"/>
        <end position="34"/>
    </location>
</feature>
<accession>A0A915JS23</accession>
<proteinExistence type="predicted"/>
<evidence type="ECO:0000313" key="3">
    <source>
        <dbReference type="WBParaSite" id="nRc.2.0.1.t28903-RA"/>
    </source>
</evidence>
<keyword evidence="2" id="KW-1185">Reference proteome</keyword>
<evidence type="ECO:0000313" key="2">
    <source>
        <dbReference type="Proteomes" id="UP000887565"/>
    </source>
</evidence>
<protein>
    <submittedName>
        <fullName evidence="3">Uncharacterized protein</fullName>
    </submittedName>
</protein>
<dbReference type="AlphaFoldDB" id="A0A915JS23"/>
<feature type="compositionally biased region" description="Polar residues" evidence="1">
    <location>
        <begin position="1"/>
        <end position="12"/>
    </location>
</feature>
<evidence type="ECO:0000256" key="1">
    <source>
        <dbReference type="SAM" id="MobiDB-lite"/>
    </source>
</evidence>
<dbReference type="Proteomes" id="UP000887565">
    <property type="component" value="Unplaced"/>
</dbReference>
<organism evidence="2 3">
    <name type="scientific">Romanomermis culicivorax</name>
    <name type="common">Nematode worm</name>
    <dbReference type="NCBI Taxonomy" id="13658"/>
    <lineage>
        <taxon>Eukaryota</taxon>
        <taxon>Metazoa</taxon>
        <taxon>Ecdysozoa</taxon>
        <taxon>Nematoda</taxon>
        <taxon>Enoplea</taxon>
        <taxon>Dorylaimia</taxon>
        <taxon>Mermithida</taxon>
        <taxon>Mermithoidea</taxon>
        <taxon>Mermithidae</taxon>
        <taxon>Romanomermis</taxon>
    </lineage>
</organism>